<organism evidence="1">
    <name type="scientific">marine sediment metagenome</name>
    <dbReference type="NCBI Taxonomy" id="412755"/>
    <lineage>
        <taxon>unclassified sequences</taxon>
        <taxon>metagenomes</taxon>
        <taxon>ecological metagenomes</taxon>
    </lineage>
</organism>
<dbReference type="AlphaFoldDB" id="A0A0F9AUN0"/>
<evidence type="ECO:0000313" key="1">
    <source>
        <dbReference type="EMBL" id="KKL13279.1"/>
    </source>
</evidence>
<accession>A0A0F9AUN0</accession>
<sequence>MAEDARVEARRRELLAKGYPERVVQLGMTWAVNSAEGQAAYFAKDDLKKKAEFQAQFLSRYLEDASTWVKTMAE</sequence>
<protein>
    <submittedName>
        <fullName evidence="1">Uncharacterized protein</fullName>
    </submittedName>
</protein>
<reference evidence="1" key="1">
    <citation type="journal article" date="2015" name="Nature">
        <title>Complex archaea that bridge the gap between prokaryotes and eukaryotes.</title>
        <authorList>
            <person name="Spang A."/>
            <person name="Saw J.H."/>
            <person name="Jorgensen S.L."/>
            <person name="Zaremba-Niedzwiedzka K."/>
            <person name="Martijn J."/>
            <person name="Lind A.E."/>
            <person name="van Eijk R."/>
            <person name="Schleper C."/>
            <person name="Guy L."/>
            <person name="Ettema T.J."/>
        </authorList>
    </citation>
    <scope>NUCLEOTIDE SEQUENCE</scope>
</reference>
<dbReference type="EMBL" id="LAZR01040924">
    <property type="protein sequence ID" value="KKL13279.1"/>
    <property type="molecule type" value="Genomic_DNA"/>
</dbReference>
<proteinExistence type="predicted"/>
<gene>
    <name evidence="1" type="ORF">LCGC14_2527360</name>
</gene>
<name>A0A0F9AUN0_9ZZZZ</name>
<comment type="caution">
    <text evidence="1">The sequence shown here is derived from an EMBL/GenBank/DDBJ whole genome shotgun (WGS) entry which is preliminary data.</text>
</comment>